<dbReference type="AlphaFoldDB" id="A0A9J7X446"/>
<keyword evidence="5" id="KW-1185">Reference proteome</keyword>
<dbReference type="SMART" id="SM00233">
    <property type="entry name" value="PH"/>
    <property type="match status" value="1"/>
</dbReference>
<protein>
    <submittedName>
        <fullName evidence="4">Pleckstrin homology domain containing B1</fullName>
    </submittedName>
</protein>
<dbReference type="Pfam" id="PF00169">
    <property type="entry name" value="PH"/>
    <property type="match status" value="1"/>
</dbReference>
<comment type="subcellular location">
    <subcellularLocation>
        <location evidence="1">Membrane</location>
    </subcellularLocation>
</comment>
<dbReference type="OMA" id="HFNVRDV"/>
<keyword evidence="2" id="KW-0472">Membrane</keyword>
<evidence type="ECO:0000313" key="4">
    <source>
        <dbReference type="Ensembl" id="ENSCCRP00000100881.1"/>
    </source>
</evidence>
<accession>A0A9J7X446</accession>
<dbReference type="PANTHER" id="PTHR14309">
    <property type="entry name" value="EXPRESSED PROTEIN"/>
    <property type="match status" value="1"/>
</dbReference>
<dbReference type="InterPro" id="IPR001849">
    <property type="entry name" value="PH_domain"/>
</dbReference>
<evidence type="ECO:0000256" key="1">
    <source>
        <dbReference type="ARBA" id="ARBA00004370"/>
    </source>
</evidence>
<dbReference type="PANTHER" id="PTHR14309:SF7">
    <property type="entry name" value="PLECKSTRIN HOMOLOGY DOMAIN-CONTAINING FAMILY B MEMBER 1"/>
    <property type="match status" value="1"/>
</dbReference>
<name>A0A9J7X446_CYPCA</name>
<dbReference type="CDD" id="cd13265">
    <property type="entry name" value="PH_evt"/>
    <property type="match status" value="1"/>
</dbReference>
<dbReference type="GeneTree" id="ENSGT00390000013989"/>
<proteinExistence type="predicted"/>
<dbReference type="Proteomes" id="UP001108240">
    <property type="component" value="Unplaced"/>
</dbReference>
<evidence type="ECO:0000256" key="2">
    <source>
        <dbReference type="ARBA" id="ARBA00023136"/>
    </source>
</evidence>
<reference evidence="4" key="2">
    <citation type="submission" date="2025-09" db="UniProtKB">
        <authorList>
            <consortium name="Ensembl"/>
        </authorList>
    </citation>
    <scope>IDENTIFICATION</scope>
</reference>
<dbReference type="PROSITE" id="PS50003">
    <property type="entry name" value="PH_DOMAIN"/>
    <property type="match status" value="1"/>
</dbReference>
<organism evidence="4 5">
    <name type="scientific">Cyprinus carpio carpio</name>
    <dbReference type="NCBI Taxonomy" id="630221"/>
    <lineage>
        <taxon>Eukaryota</taxon>
        <taxon>Metazoa</taxon>
        <taxon>Chordata</taxon>
        <taxon>Craniata</taxon>
        <taxon>Vertebrata</taxon>
        <taxon>Euteleostomi</taxon>
        <taxon>Actinopterygii</taxon>
        <taxon>Neopterygii</taxon>
        <taxon>Teleostei</taxon>
        <taxon>Ostariophysi</taxon>
        <taxon>Cypriniformes</taxon>
        <taxon>Cyprinidae</taxon>
        <taxon>Cyprininae</taxon>
        <taxon>Cyprinus</taxon>
    </lineage>
</organism>
<sequence>MRTVSMSGCKSMKIVKILSIRIRGRVIKLFQHYKTPSDSRDVLQSVVAHKQKSISNKHNNIRSTAVVPVAVDCSGPMALLKSGSLWRQSSILRRWKLNWCDLWIDGSFVFYKTQSRRDYETKVNLKATCVNVKSGLECPNVCPPESHPRENLLVVYLKHGNMLILCANSEDEALAWKLTLMEAKRNPVFTYNPYDDTYQTVPVDSHNAVYIMPSTGSGGTQHVWVHRDTYGDNFGEQIALGLLAGMAAGTAMRSLLWMPFWFC</sequence>
<evidence type="ECO:0000259" key="3">
    <source>
        <dbReference type="PROSITE" id="PS50003"/>
    </source>
</evidence>
<dbReference type="InterPro" id="IPR039680">
    <property type="entry name" value="PLEKHB1/2"/>
</dbReference>
<dbReference type="GO" id="GO:0016020">
    <property type="term" value="C:membrane"/>
    <property type="evidence" value="ECO:0007669"/>
    <property type="project" value="UniProtKB-SubCell"/>
</dbReference>
<dbReference type="FunFam" id="2.30.29.30:FF:000073">
    <property type="entry name" value="Pleckstrin homology domain-containing family B member 2"/>
    <property type="match status" value="1"/>
</dbReference>
<dbReference type="GO" id="GO:0045595">
    <property type="term" value="P:regulation of cell differentiation"/>
    <property type="evidence" value="ECO:0007669"/>
    <property type="project" value="TreeGrafter"/>
</dbReference>
<dbReference type="Ensembl" id="ENSCCRT00000157303.1">
    <property type="protein sequence ID" value="ENSCCRP00000100881.1"/>
    <property type="gene ID" value="ENSCCRG00000027618.2"/>
</dbReference>
<feature type="domain" description="PH" evidence="3">
    <location>
        <begin position="78"/>
        <end position="185"/>
    </location>
</feature>
<reference evidence="4" key="1">
    <citation type="submission" date="2025-08" db="UniProtKB">
        <authorList>
            <consortium name="Ensembl"/>
        </authorList>
    </citation>
    <scope>IDENTIFICATION</scope>
</reference>
<evidence type="ECO:0000313" key="5">
    <source>
        <dbReference type="Proteomes" id="UP001108240"/>
    </source>
</evidence>